<name>A0ABQ8WXL1_PENCH</name>
<organism evidence="2 3">
    <name type="scientific">Penicillium chrysogenum</name>
    <name type="common">Penicillium notatum</name>
    <dbReference type="NCBI Taxonomy" id="5076"/>
    <lineage>
        <taxon>Eukaryota</taxon>
        <taxon>Fungi</taxon>
        <taxon>Dikarya</taxon>
        <taxon>Ascomycota</taxon>
        <taxon>Pezizomycotina</taxon>
        <taxon>Eurotiomycetes</taxon>
        <taxon>Eurotiomycetidae</taxon>
        <taxon>Eurotiales</taxon>
        <taxon>Aspergillaceae</taxon>
        <taxon>Penicillium</taxon>
        <taxon>Penicillium chrysogenum species complex</taxon>
    </lineage>
</organism>
<feature type="region of interest" description="Disordered" evidence="1">
    <location>
        <begin position="76"/>
        <end position="112"/>
    </location>
</feature>
<accession>A0ABQ8WXL1</accession>
<evidence type="ECO:0000256" key="1">
    <source>
        <dbReference type="SAM" id="MobiDB-lite"/>
    </source>
</evidence>
<sequence length="385" mass="42763">MPPKRKTTGSAGSAAKKSKGPASNPEEDMETKRALDKRWAPVSVSRNADLGFKLQTRDQVKAFSYICLGRAPWKTGYKDESEDEDEEDEEFIEQKKKDDAEADDATTLKPASEHPGEKWIFTSAGMAKWTALERGTTVRDPDNFGMYVYNDFFGYAVMELVENILLDFDEADGDWKMQWAICEATGLYFQVDALGPLLGFVSLTPSRILTGEETLTSAIYSCDDGEGVNAVLMAFVTMFLTMLSTLERNDLFKSDSEVKNIGAIMGLFIRFIVDVGEYGMDNHDAKIKAYAAKHNVKIHGLNHPSYEESSGETVELPEATANANDPWGWAKVLKELKKANGGRLGGDSKDITSWTPAERRKAAFDNKDPIPRSAMTRIKNGDIME</sequence>
<feature type="compositionally biased region" description="Acidic residues" evidence="1">
    <location>
        <begin position="80"/>
        <end position="91"/>
    </location>
</feature>
<evidence type="ECO:0000313" key="3">
    <source>
        <dbReference type="Proteomes" id="UP001220256"/>
    </source>
</evidence>
<gene>
    <name evidence="2" type="ORF">N7505_001699</name>
</gene>
<dbReference type="EMBL" id="JAPVEB010000001">
    <property type="protein sequence ID" value="KAJ5283719.1"/>
    <property type="molecule type" value="Genomic_DNA"/>
</dbReference>
<evidence type="ECO:0000313" key="2">
    <source>
        <dbReference type="EMBL" id="KAJ5283719.1"/>
    </source>
</evidence>
<protein>
    <submittedName>
        <fullName evidence="2">Uncharacterized protein</fullName>
    </submittedName>
</protein>
<dbReference type="Proteomes" id="UP001220256">
    <property type="component" value="Unassembled WGS sequence"/>
</dbReference>
<reference evidence="2 3" key="1">
    <citation type="journal article" date="2023" name="IMA Fungus">
        <title>Comparative genomic study of the Penicillium genus elucidates a diverse pangenome and 15 lateral gene transfer events.</title>
        <authorList>
            <person name="Petersen C."/>
            <person name="Sorensen T."/>
            <person name="Nielsen M.R."/>
            <person name="Sondergaard T.E."/>
            <person name="Sorensen J.L."/>
            <person name="Fitzpatrick D.A."/>
            <person name="Frisvad J.C."/>
            <person name="Nielsen K.L."/>
        </authorList>
    </citation>
    <scope>NUCLEOTIDE SEQUENCE [LARGE SCALE GENOMIC DNA]</scope>
    <source>
        <strain evidence="2 3">IBT 3361</strain>
    </source>
</reference>
<keyword evidence="3" id="KW-1185">Reference proteome</keyword>
<proteinExistence type="predicted"/>
<comment type="caution">
    <text evidence="2">The sequence shown here is derived from an EMBL/GenBank/DDBJ whole genome shotgun (WGS) entry which is preliminary data.</text>
</comment>
<feature type="compositionally biased region" description="Basic and acidic residues" evidence="1">
    <location>
        <begin position="30"/>
        <end position="39"/>
    </location>
</feature>
<feature type="region of interest" description="Disordered" evidence="1">
    <location>
        <begin position="1"/>
        <end position="40"/>
    </location>
</feature>